<proteinExistence type="predicted"/>
<gene>
    <name evidence="1" type="ORF">MSG_04254</name>
</gene>
<dbReference type="AlphaFoldDB" id="A0A1Z4EN35"/>
<name>A0A1Z4EN35_9MYCO</name>
<sequence>MRVEVAETIGRLWEAAARDQGADSDFRTVIRPFENAAGVTVGQANSPSSA</sequence>
<dbReference type="Proteomes" id="UP000217736">
    <property type="component" value="Chromosome"/>
</dbReference>
<keyword evidence="2" id="KW-1185">Reference proteome</keyword>
<protein>
    <submittedName>
        <fullName evidence="1">Uncharacterized protein</fullName>
    </submittedName>
</protein>
<reference evidence="2" key="1">
    <citation type="submission" date="2017-06" db="EMBL/GenBank/DDBJ databases">
        <title>Complete Genome Sequence of Mycobacterium shigaense.</title>
        <authorList>
            <person name="Fukano H."/>
            <person name="Yoshida M."/>
            <person name="Kazumi Y."/>
            <person name="Ogura Y."/>
            <person name="Mitarai S."/>
            <person name="Hayashi T."/>
            <person name="Hoshino Y."/>
        </authorList>
    </citation>
    <scope>NUCLEOTIDE SEQUENCE [LARGE SCALE GENOMIC DNA]</scope>
    <source>
        <strain evidence="2">UN-152</strain>
    </source>
</reference>
<dbReference type="EMBL" id="AP018164">
    <property type="protein sequence ID" value="BAX94375.1"/>
    <property type="molecule type" value="Genomic_DNA"/>
</dbReference>
<evidence type="ECO:0000313" key="1">
    <source>
        <dbReference type="EMBL" id="BAX94375.1"/>
    </source>
</evidence>
<dbReference type="KEGG" id="mshg:MSG_04254"/>
<accession>A0A1Z4EN35</accession>
<organism evidence="1 2">
    <name type="scientific">Mycobacterium shigaense</name>
    <dbReference type="NCBI Taxonomy" id="722731"/>
    <lineage>
        <taxon>Bacteria</taxon>
        <taxon>Bacillati</taxon>
        <taxon>Actinomycetota</taxon>
        <taxon>Actinomycetes</taxon>
        <taxon>Mycobacteriales</taxon>
        <taxon>Mycobacteriaceae</taxon>
        <taxon>Mycobacterium</taxon>
        <taxon>Mycobacterium simiae complex</taxon>
    </lineage>
</organism>
<evidence type="ECO:0000313" key="2">
    <source>
        <dbReference type="Proteomes" id="UP000217736"/>
    </source>
</evidence>